<dbReference type="Pfam" id="PF08275">
    <property type="entry name" value="DNAG_N"/>
    <property type="match status" value="1"/>
</dbReference>
<dbReference type="InterPro" id="IPR050219">
    <property type="entry name" value="DnaG_primase"/>
</dbReference>
<dbReference type="Pfam" id="PF13604">
    <property type="entry name" value="AAA_30"/>
    <property type="match status" value="1"/>
</dbReference>
<dbReference type="Gene3D" id="3.90.980.10">
    <property type="entry name" value="DNA primase, catalytic core, N-terminal domain"/>
    <property type="match status" value="1"/>
</dbReference>
<dbReference type="Proteomes" id="UP000285376">
    <property type="component" value="Unassembled WGS sequence"/>
</dbReference>
<comment type="caution">
    <text evidence="4">The sequence shown here is derived from an EMBL/GenBank/DDBJ whole genome shotgun (WGS) entry which is preliminary data.</text>
</comment>
<accession>A0A417Z1P1</accession>
<feature type="domain" description="DNA primase DNAG catalytic core N-terminal" evidence="2">
    <location>
        <begin position="1499"/>
        <end position="1614"/>
    </location>
</feature>
<dbReference type="InterPro" id="IPR027417">
    <property type="entry name" value="P-loop_NTPase"/>
</dbReference>
<dbReference type="SUPFAM" id="SSF52540">
    <property type="entry name" value="P-loop containing nucleoside triphosphate hydrolases"/>
    <property type="match status" value="2"/>
</dbReference>
<dbReference type="Gene3D" id="2.30.30.940">
    <property type="match status" value="1"/>
</dbReference>
<dbReference type="Gene3D" id="3.40.1360.10">
    <property type="match status" value="1"/>
</dbReference>
<evidence type="ECO:0000259" key="3">
    <source>
        <dbReference type="Pfam" id="PF08751"/>
    </source>
</evidence>
<evidence type="ECO:0000313" key="5">
    <source>
        <dbReference type="Proteomes" id="UP000285376"/>
    </source>
</evidence>
<feature type="compositionally biased region" description="Basic and acidic residues" evidence="1">
    <location>
        <begin position="1420"/>
        <end position="1431"/>
    </location>
</feature>
<protein>
    <submittedName>
        <fullName evidence="4">TrwC relaxase</fullName>
    </submittedName>
</protein>
<evidence type="ECO:0000259" key="2">
    <source>
        <dbReference type="Pfam" id="PF08275"/>
    </source>
</evidence>
<dbReference type="InterPro" id="IPR014862">
    <property type="entry name" value="TrwC"/>
</dbReference>
<sequence length="1908" mass="208048">MMGLHKLSAGSGYTYLTRQTAAHDSTEVGAKELADYYSSKGESPGRWMGSGLGSLGGVTSGDVVTEAQMKALFGEGRHPNADAIFADKIDAGVAPTDALKASQLGQVFRVLDDESSEFVQETAQRYQAWLKDEGLSWNAKVPPEVRARIRTEVGVETFQREYGRVPDERELNTHIARSTRPQKQQVAGYDLTFSPVKSVSVLWALGDADTSRAVSEAHDSAVRETMRWLEQEVIYTRRGRNGVRHVETNGLIAAAFVHRDSRSGEPDLHTHVAISNKVQAREDGKWLAVDGQVLYKATVAASERYNTLLEREMNARLGVRFSAREEGRGKRPVREIDGIPAEWNERFSSRRAMIEARAGELQGEFRATHGRAPTPKESLDLFQQATLETREAKHEPRSEEEQRIAWRAAIFEAEQGDVDRVEGILSNVITSGVRRSRRLDGREVEDLAAQIVRDVERQRARFQVDHLTAEAQRRVRSLELDPSVEQDTVVSVVAACQGGADVVRLDPVDPVSEPASVRLSDGSSMYERPRSRLFTTEAMLRCERDIIDASHRRSVHAVTDDIVAVALLESVANGKSLNAAQTQLVTEMATQEKFLQLALAPAGSGKTTSMRVLARAWQDAYPQVEGASRAGGGVVGFAPTAVAAMELGASIGTRADTLAKLVFHLDHPEQNEPEWMRQIGAGTMLIVDEAGMASTQDLARLVEFARSRDAVVRLIGDDQQLASVSAGGVLRDIAADAGAITLSELVRFKDPAEAAATLSLRDGQSKALGFYVDHDRVRVTADGDIEDAVYAAWKSVSDADEAALMLAYSNDTVRALNARARAERIQEGKVSTEREVILEGGLRASAGDVIVTRLNDRRLPVSLTDFVKNGDRWQVMEITEDGDVTARHEKLGNVITLPASYVGANVDLGYASTIHGAQGQTVHSSFVLARGEETRQLLYVGMSRGTDMNRVFVPMGTDGDPHGMLREDRINPRVATEILEGILARDGSQVSATSEQREQNDPRTWLKLAAERYSDAVLLSATRAISDERRDAITAEAERLAPGVSEAPAWETLLGNVALRDLDGRDGLEDLRSAVAARELGSARDLAAVLDWRLDPETERSGGPLPWLPALPSRLSSDAQHGAWLHERRELVVTCREDLNTIVAGWDDETVPEWARDIYIKHARLADDLLAWRSAHDVPDDDTSVAGPAHPNARERRYQRKLEERYERLAGGTTRHGAAFVEALKASAPEVLNDVWWPVLAQRLDLALGARLPVHEHLREAIASKPLPSDYAAAALWFRLERVLEPAIATSATSGSGATRLRPNWSGALVEQLPEGVGMGVMTDAHWPSLVASVNRASDTTGLSGQDVITRALDLIGRDMLPSFEPSDDEHPRLEASALATILALRVADLTSPPAAEDIITEDDLLDSDVEAFLSQVAAQRDDDTSRDERAVPVAPADFDDAPALGDLDAPPEDEERLPFDTADIAALATPEVETGTSRARIVDLTAEAGRFYVAAYDGSASQDYLRGRFGTDLSDSTYLVGHAGSDRSALTRHLTEQHGAEADELIDAGLSKWRYGRLEDVFVNRALIGIHDHEGTLVGFNGRDLSGQHPAKYLNTPSTKVFTKGNTLFGLHEGRMIAGGAHPDVVGVEGPMDAIAATLAGNGEVIGVAGGTGGFTASQVDQLTAYAARTEAGTIWLAKDNDKAGRRALAKDTTAFHERGMTARAFPVMGGKDLADMWAETPDVMRAMLAMRDQNPVASRFVALDIAQEHDLDRADIPTRITALKQIAAVIAELPPQHWEAEIDAATVLFTSRDDTDAYDHYARSLYGDVIARALKWDHETHEPATGTSDLEAAQQLARLHDALTDHGQRPEPAPATKARENLQDVLVDLRSRRGTKSSSKPVQPSRNRRDDDERGGDPRQGGPIRR</sequence>
<dbReference type="PANTHER" id="PTHR30313:SF2">
    <property type="entry name" value="DNA PRIMASE"/>
    <property type="match status" value="1"/>
</dbReference>
<dbReference type="Pfam" id="PF13155">
    <property type="entry name" value="Toprim_2"/>
    <property type="match status" value="1"/>
</dbReference>
<feature type="compositionally biased region" description="Low complexity" evidence="1">
    <location>
        <begin position="1432"/>
        <end position="1446"/>
    </location>
</feature>
<dbReference type="GO" id="GO:0005737">
    <property type="term" value="C:cytoplasm"/>
    <property type="evidence" value="ECO:0007669"/>
    <property type="project" value="TreeGrafter"/>
</dbReference>
<reference evidence="4 5" key="1">
    <citation type="submission" date="2018-08" db="EMBL/GenBank/DDBJ databases">
        <title>Whole genome sequence analysis of Dermacoccus abyssi bacteria isolated from Deep Mariana trench Micromonospora spp reveals genes involved in the environmental adaptation and production of secondary metabolites.</title>
        <authorList>
            <person name="Abdel-Mageed W.M."/>
            <person name="Lehri B."/>
            <person name="Nouioui I."/>
            <person name="Goodfellow I."/>
            <person name="Jaspars M."/>
            <person name="Karlyshev A."/>
        </authorList>
    </citation>
    <scope>NUCLEOTIDE SEQUENCE [LARGE SCALE GENOMIC DNA]</scope>
    <source>
        <strain evidence="4 5">MT1.1</strain>
    </source>
</reference>
<evidence type="ECO:0000256" key="1">
    <source>
        <dbReference type="SAM" id="MobiDB-lite"/>
    </source>
</evidence>
<dbReference type="EMBL" id="QWLM01000024">
    <property type="protein sequence ID" value="RHW43756.1"/>
    <property type="molecule type" value="Genomic_DNA"/>
</dbReference>
<feature type="compositionally biased region" description="Basic and acidic residues" evidence="1">
    <location>
        <begin position="1889"/>
        <end position="1899"/>
    </location>
</feature>
<proteinExistence type="predicted"/>
<feature type="compositionally biased region" description="Basic and acidic residues" evidence="1">
    <location>
        <begin position="1859"/>
        <end position="1873"/>
    </location>
</feature>
<evidence type="ECO:0000313" key="4">
    <source>
        <dbReference type="EMBL" id="RHW43756.1"/>
    </source>
</evidence>
<dbReference type="NCBIfam" id="NF041492">
    <property type="entry name" value="MobF"/>
    <property type="match status" value="1"/>
</dbReference>
<dbReference type="SUPFAM" id="SSF56731">
    <property type="entry name" value="DNA primase core"/>
    <property type="match status" value="1"/>
</dbReference>
<name>A0A417Z1P1_9MICO</name>
<feature type="domain" description="TrwC relaxase" evidence="3">
    <location>
        <begin position="9"/>
        <end position="409"/>
    </location>
</feature>
<dbReference type="Gene3D" id="3.40.50.300">
    <property type="entry name" value="P-loop containing nucleotide triphosphate hydrolases"/>
    <property type="match status" value="2"/>
</dbReference>
<dbReference type="InterPro" id="IPR037068">
    <property type="entry name" value="DNA_primase_core_N_sf"/>
</dbReference>
<dbReference type="SUPFAM" id="SSF55464">
    <property type="entry name" value="Origin of replication-binding domain, RBD-like"/>
    <property type="match status" value="1"/>
</dbReference>
<feature type="compositionally biased region" description="Polar residues" evidence="1">
    <location>
        <begin position="1878"/>
        <end position="1887"/>
    </location>
</feature>
<dbReference type="InterPro" id="IPR013264">
    <property type="entry name" value="DNAG_N"/>
</dbReference>
<gene>
    <name evidence="4" type="ORF">D1832_14225</name>
</gene>
<feature type="region of interest" description="Disordered" evidence="1">
    <location>
        <begin position="1418"/>
        <end position="1446"/>
    </location>
</feature>
<organism evidence="4 5">
    <name type="scientific">Dermacoccus abyssi</name>
    <dbReference type="NCBI Taxonomy" id="322596"/>
    <lineage>
        <taxon>Bacteria</taxon>
        <taxon>Bacillati</taxon>
        <taxon>Actinomycetota</taxon>
        <taxon>Actinomycetes</taxon>
        <taxon>Micrococcales</taxon>
        <taxon>Dermacoccaceae</taxon>
        <taxon>Dermacoccus</taxon>
    </lineage>
</organism>
<dbReference type="CDD" id="cd18809">
    <property type="entry name" value="SF1_C_RecD"/>
    <property type="match status" value="1"/>
</dbReference>
<feature type="region of interest" description="Disordered" evidence="1">
    <location>
        <begin position="1847"/>
        <end position="1908"/>
    </location>
</feature>
<dbReference type="Pfam" id="PF08751">
    <property type="entry name" value="TrwC"/>
    <property type="match status" value="1"/>
</dbReference>
<dbReference type="PANTHER" id="PTHR30313">
    <property type="entry name" value="DNA PRIMASE"/>
    <property type="match status" value="1"/>
</dbReference>
<dbReference type="GO" id="GO:0006269">
    <property type="term" value="P:DNA replication, synthesis of primer"/>
    <property type="evidence" value="ECO:0007669"/>
    <property type="project" value="TreeGrafter"/>
</dbReference>